<accession>A0A2M4D3T6</accession>
<protein>
    <submittedName>
        <fullName evidence="1">Putative secreted protein</fullName>
    </submittedName>
</protein>
<dbReference type="EMBL" id="GGFL01008011">
    <property type="protein sequence ID" value="MBW72189.1"/>
    <property type="molecule type" value="Transcribed_RNA"/>
</dbReference>
<reference evidence="1" key="1">
    <citation type="submission" date="2018-01" db="EMBL/GenBank/DDBJ databases">
        <title>An insight into the sialome of Amazonian anophelines.</title>
        <authorList>
            <person name="Ribeiro J.M."/>
            <person name="Scarpassa V."/>
            <person name="Calvo E."/>
        </authorList>
    </citation>
    <scope>NUCLEOTIDE SEQUENCE</scope>
</reference>
<name>A0A2M4D3T6_ANODA</name>
<evidence type="ECO:0000313" key="1">
    <source>
        <dbReference type="EMBL" id="MBW72189.1"/>
    </source>
</evidence>
<proteinExistence type="predicted"/>
<dbReference type="AlphaFoldDB" id="A0A2M4D3T6"/>
<sequence length="68" mass="8178">MWVCVYIYIYIYLYMPIPILYNRCSGDIYIVLVAWYRTSEHNSRIYTRRTPHTVPACFPACFSCILRS</sequence>
<organism evidence="1">
    <name type="scientific">Anopheles darlingi</name>
    <name type="common">Mosquito</name>
    <dbReference type="NCBI Taxonomy" id="43151"/>
    <lineage>
        <taxon>Eukaryota</taxon>
        <taxon>Metazoa</taxon>
        <taxon>Ecdysozoa</taxon>
        <taxon>Arthropoda</taxon>
        <taxon>Hexapoda</taxon>
        <taxon>Insecta</taxon>
        <taxon>Pterygota</taxon>
        <taxon>Neoptera</taxon>
        <taxon>Endopterygota</taxon>
        <taxon>Diptera</taxon>
        <taxon>Nematocera</taxon>
        <taxon>Culicoidea</taxon>
        <taxon>Culicidae</taxon>
        <taxon>Anophelinae</taxon>
        <taxon>Anopheles</taxon>
    </lineage>
</organism>